<proteinExistence type="predicted"/>
<reference evidence="2" key="2">
    <citation type="journal article" date="2015" name="Data Brief">
        <title>Shoot transcriptome of the giant reed, Arundo donax.</title>
        <authorList>
            <person name="Barrero R.A."/>
            <person name="Guerrero F.D."/>
            <person name="Moolhuijzen P."/>
            <person name="Goolsby J.A."/>
            <person name="Tidwell J."/>
            <person name="Bellgard S.E."/>
            <person name="Bellgard M.I."/>
        </authorList>
    </citation>
    <scope>NUCLEOTIDE SEQUENCE</scope>
    <source>
        <tissue evidence="2">Shoot tissue taken approximately 20 cm above the soil surface</tissue>
    </source>
</reference>
<accession>A0A0A9A372</accession>
<feature type="compositionally biased region" description="Basic and acidic residues" evidence="1">
    <location>
        <begin position="11"/>
        <end position="22"/>
    </location>
</feature>
<dbReference type="AlphaFoldDB" id="A0A0A9A372"/>
<sequence>MHALGDSWIESSRHRLTDPPSH</sequence>
<organism evidence="2">
    <name type="scientific">Arundo donax</name>
    <name type="common">Giant reed</name>
    <name type="synonym">Donax arundinaceus</name>
    <dbReference type="NCBI Taxonomy" id="35708"/>
    <lineage>
        <taxon>Eukaryota</taxon>
        <taxon>Viridiplantae</taxon>
        <taxon>Streptophyta</taxon>
        <taxon>Embryophyta</taxon>
        <taxon>Tracheophyta</taxon>
        <taxon>Spermatophyta</taxon>
        <taxon>Magnoliopsida</taxon>
        <taxon>Liliopsida</taxon>
        <taxon>Poales</taxon>
        <taxon>Poaceae</taxon>
        <taxon>PACMAD clade</taxon>
        <taxon>Arundinoideae</taxon>
        <taxon>Arundineae</taxon>
        <taxon>Arundo</taxon>
    </lineage>
</organism>
<evidence type="ECO:0000256" key="1">
    <source>
        <dbReference type="SAM" id="MobiDB-lite"/>
    </source>
</evidence>
<dbReference type="EMBL" id="GBRH01254435">
    <property type="protein sequence ID" value="JAD43460.1"/>
    <property type="molecule type" value="Transcribed_RNA"/>
</dbReference>
<evidence type="ECO:0000313" key="2">
    <source>
        <dbReference type="EMBL" id="JAD43460.1"/>
    </source>
</evidence>
<feature type="region of interest" description="Disordered" evidence="1">
    <location>
        <begin position="1"/>
        <end position="22"/>
    </location>
</feature>
<reference evidence="2" key="1">
    <citation type="submission" date="2014-09" db="EMBL/GenBank/DDBJ databases">
        <authorList>
            <person name="Magalhaes I.L.F."/>
            <person name="Oliveira U."/>
            <person name="Santos F.R."/>
            <person name="Vidigal T.H.D.A."/>
            <person name="Brescovit A.D."/>
            <person name="Santos A.J."/>
        </authorList>
    </citation>
    <scope>NUCLEOTIDE SEQUENCE</scope>
    <source>
        <tissue evidence="2">Shoot tissue taken approximately 20 cm above the soil surface</tissue>
    </source>
</reference>
<protein>
    <submittedName>
        <fullName evidence="2">Uncharacterized protein</fullName>
    </submittedName>
</protein>
<name>A0A0A9A372_ARUDO</name>